<dbReference type="Gene3D" id="3.30.70.100">
    <property type="match status" value="1"/>
</dbReference>
<reference evidence="1 2" key="1">
    <citation type="submission" date="2016-10" db="EMBL/GenBank/DDBJ databases">
        <authorList>
            <person name="de Groot N.N."/>
        </authorList>
    </citation>
    <scope>NUCLEOTIDE SEQUENCE [LARGE SCALE GENOMIC DNA]</scope>
    <source>
        <strain evidence="1 2">ATCC 43154</strain>
    </source>
</reference>
<dbReference type="OrthoDB" id="4731620at2"/>
<evidence type="ECO:0000313" key="1">
    <source>
        <dbReference type="EMBL" id="SFM48130.1"/>
    </source>
</evidence>
<accession>A0A1I4R864</accession>
<dbReference type="STRING" id="758825.SAMN02982985_04223"/>
<protein>
    <submittedName>
        <fullName evidence="1">REDY-like protein HapK</fullName>
    </submittedName>
</protein>
<dbReference type="Proteomes" id="UP000199470">
    <property type="component" value="Unassembled WGS sequence"/>
</dbReference>
<dbReference type="InterPro" id="IPR021667">
    <property type="entry name" value="HapK"/>
</dbReference>
<dbReference type="EMBL" id="FOTW01000021">
    <property type="protein sequence ID" value="SFM48130.1"/>
    <property type="molecule type" value="Genomic_DNA"/>
</dbReference>
<dbReference type="RefSeq" id="WP_093389676.1">
    <property type="nucleotide sequence ID" value="NZ_FOTW01000021.1"/>
</dbReference>
<organism evidence="1 2">
    <name type="scientific">Rugamonas rubra</name>
    <dbReference type="NCBI Taxonomy" id="758825"/>
    <lineage>
        <taxon>Bacteria</taxon>
        <taxon>Pseudomonadati</taxon>
        <taxon>Pseudomonadota</taxon>
        <taxon>Betaproteobacteria</taxon>
        <taxon>Burkholderiales</taxon>
        <taxon>Oxalobacteraceae</taxon>
        <taxon>Telluria group</taxon>
        <taxon>Rugamonas</taxon>
    </lineage>
</organism>
<evidence type="ECO:0000313" key="2">
    <source>
        <dbReference type="Proteomes" id="UP000199470"/>
    </source>
</evidence>
<name>A0A1I4R864_9BURK</name>
<gene>
    <name evidence="1" type="ORF">SAMN02982985_04223</name>
</gene>
<sequence>MQSIVHKIRLLDIGHAQAFENWVLDTDYATCPELPSVRSFDVCRVSSAHDAPFHYIEVIKVSSNEAFKRDMGSASFARLVECFSTMAEVVEEVAGTQLGAGYRAPA</sequence>
<dbReference type="Pfam" id="PF11639">
    <property type="entry name" value="HapK"/>
    <property type="match status" value="1"/>
</dbReference>
<keyword evidence="2" id="KW-1185">Reference proteome</keyword>
<dbReference type="AlphaFoldDB" id="A0A1I4R864"/>
<proteinExistence type="predicted"/>